<proteinExistence type="predicted"/>
<dbReference type="Proteomes" id="UP001430953">
    <property type="component" value="Unassembled WGS sequence"/>
</dbReference>
<gene>
    <name evidence="1" type="ORF">PUN28_001381</name>
</gene>
<accession>A0AAW2H4R5</accession>
<sequence>MKLINLANTAQQFPRDAPLNCFPSASDYENSRRLCFFIPAPADHGWVIRHFRCGGKNLPQLHAHERNGSRPSARRLLMFRLNLFRREVSETEKQPSIQVPVMNSLGFSARIFPRVPAKGREWVANLFLLDTLNGVSSNACR</sequence>
<organism evidence="1 2">
    <name type="scientific">Cardiocondyla obscurior</name>
    <dbReference type="NCBI Taxonomy" id="286306"/>
    <lineage>
        <taxon>Eukaryota</taxon>
        <taxon>Metazoa</taxon>
        <taxon>Ecdysozoa</taxon>
        <taxon>Arthropoda</taxon>
        <taxon>Hexapoda</taxon>
        <taxon>Insecta</taxon>
        <taxon>Pterygota</taxon>
        <taxon>Neoptera</taxon>
        <taxon>Endopterygota</taxon>
        <taxon>Hymenoptera</taxon>
        <taxon>Apocrita</taxon>
        <taxon>Aculeata</taxon>
        <taxon>Formicoidea</taxon>
        <taxon>Formicidae</taxon>
        <taxon>Myrmicinae</taxon>
        <taxon>Cardiocondyla</taxon>
    </lineage>
</organism>
<evidence type="ECO:0000313" key="2">
    <source>
        <dbReference type="Proteomes" id="UP001430953"/>
    </source>
</evidence>
<keyword evidence="2" id="KW-1185">Reference proteome</keyword>
<comment type="caution">
    <text evidence="1">The sequence shown here is derived from an EMBL/GenBank/DDBJ whole genome shotgun (WGS) entry which is preliminary data.</text>
</comment>
<evidence type="ECO:0000313" key="1">
    <source>
        <dbReference type="EMBL" id="KAL0134550.1"/>
    </source>
</evidence>
<name>A0AAW2H4R5_9HYME</name>
<dbReference type="AlphaFoldDB" id="A0AAW2H4R5"/>
<protein>
    <submittedName>
        <fullName evidence="1">Uncharacterized protein</fullName>
    </submittedName>
</protein>
<reference evidence="1 2" key="1">
    <citation type="submission" date="2023-03" db="EMBL/GenBank/DDBJ databases">
        <title>High recombination rates correlate with genetic variation in Cardiocondyla obscurior ants.</title>
        <authorList>
            <person name="Errbii M."/>
        </authorList>
    </citation>
    <scope>NUCLEOTIDE SEQUENCE [LARGE SCALE GENOMIC DNA]</scope>
    <source>
        <strain evidence="1">Alpha-2009</strain>
        <tissue evidence="1">Whole body</tissue>
    </source>
</reference>
<dbReference type="EMBL" id="JADYXP020000001">
    <property type="protein sequence ID" value="KAL0134550.1"/>
    <property type="molecule type" value="Genomic_DNA"/>
</dbReference>